<evidence type="ECO:0000313" key="6">
    <source>
        <dbReference type="Proteomes" id="UP000269721"/>
    </source>
</evidence>
<name>A0A4P9W8V0_9FUNG</name>
<organism evidence="5 6">
    <name type="scientific">Blyttiomyces helicus</name>
    <dbReference type="NCBI Taxonomy" id="388810"/>
    <lineage>
        <taxon>Eukaryota</taxon>
        <taxon>Fungi</taxon>
        <taxon>Fungi incertae sedis</taxon>
        <taxon>Chytridiomycota</taxon>
        <taxon>Chytridiomycota incertae sedis</taxon>
        <taxon>Chytridiomycetes</taxon>
        <taxon>Chytridiomycetes incertae sedis</taxon>
        <taxon>Blyttiomyces</taxon>
    </lineage>
</organism>
<evidence type="ECO:0000256" key="3">
    <source>
        <dbReference type="ARBA" id="ARBA00023098"/>
    </source>
</evidence>
<feature type="compositionally biased region" description="Polar residues" evidence="4">
    <location>
        <begin position="231"/>
        <end position="242"/>
    </location>
</feature>
<proteinExistence type="predicted"/>
<keyword evidence="1" id="KW-0378">Hydrolase</keyword>
<dbReference type="Proteomes" id="UP000269721">
    <property type="component" value="Unassembled WGS sequence"/>
</dbReference>
<dbReference type="SUPFAM" id="SSF53474">
    <property type="entry name" value="alpha/beta-Hydrolases"/>
    <property type="match status" value="1"/>
</dbReference>
<accession>A0A4P9W8V0</accession>
<feature type="region of interest" description="Disordered" evidence="4">
    <location>
        <begin position="718"/>
        <end position="778"/>
    </location>
</feature>
<evidence type="ECO:0000313" key="5">
    <source>
        <dbReference type="EMBL" id="RKO87518.1"/>
    </source>
</evidence>
<feature type="region of interest" description="Disordered" evidence="4">
    <location>
        <begin position="1"/>
        <end position="64"/>
    </location>
</feature>
<dbReference type="InterPro" id="IPR052214">
    <property type="entry name" value="DAG_Lipase-Related"/>
</dbReference>
<dbReference type="GO" id="GO:0016042">
    <property type="term" value="P:lipid catabolic process"/>
    <property type="evidence" value="ECO:0007669"/>
    <property type="project" value="UniProtKB-KW"/>
</dbReference>
<dbReference type="InterPro" id="IPR029058">
    <property type="entry name" value="AB_hydrolase_fold"/>
</dbReference>
<keyword evidence="2" id="KW-0442">Lipid degradation</keyword>
<evidence type="ECO:0000256" key="4">
    <source>
        <dbReference type="SAM" id="MobiDB-lite"/>
    </source>
</evidence>
<dbReference type="PANTHER" id="PTHR45792:SF8">
    <property type="entry name" value="DIACYLGLYCEROL LIPASE-ALPHA"/>
    <property type="match status" value="1"/>
</dbReference>
<protein>
    <submittedName>
        <fullName evidence="5">Uncharacterized protein</fullName>
    </submittedName>
</protein>
<dbReference type="AlphaFoldDB" id="A0A4P9W8V0"/>
<dbReference type="OrthoDB" id="438440at2759"/>
<evidence type="ECO:0000256" key="2">
    <source>
        <dbReference type="ARBA" id="ARBA00022963"/>
    </source>
</evidence>
<keyword evidence="3" id="KW-0443">Lipid metabolism</keyword>
<dbReference type="PANTHER" id="PTHR45792">
    <property type="entry name" value="DIACYLGLYCEROL LIPASE HOMOLOG-RELATED"/>
    <property type="match status" value="1"/>
</dbReference>
<feature type="compositionally biased region" description="Polar residues" evidence="4">
    <location>
        <begin position="747"/>
        <end position="758"/>
    </location>
</feature>
<dbReference type="GO" id="GO:0016298">
    <property type="term" value="F:lipase activity"/>
    <property type="evidence" value="ECO:0007669"/>
    <property type="project" value="TreeGrafter"/>
</dbReference>
<dbReference type="Gene3D" id="3.40.50.1820">
    <property type="entry name" value="alpha/beta hydrolase"/>
    <property type="match status" value="1"/>
</dbReference>
<gene>
    <name evidence="5" type="ORF">BDK51DRAFT_27224</name>
</gene>
<evidence type="ECO:0000256" key="1">
    <source>
        <dbReference type="ARBA" id="ARBA00022801"/>
    </source>
</evidence>
<reference evidence="6" key="1">
    <citation type="journal article" date="2018" name="Nat. Microbiol.">
        <title>Leveraging single-cell genomics to expand the fungal tree of life.</title>
        <authorList>
            <person name="Ahrendt S.R."/>
            <person name="Quandt C.A."/>
            <person name="Ciobanu D."/>
            <person name="Clum A."/>
            <person name="Salamov A."/>
            <person name="Andreopoulos B."/>
            <person name="Cheng J.F."/>
            <person name="Woyke T."/>
            <person name="Pelin A."/>
            <person name="Henrissat B."/>
            <person name="Reynolds N.K."/>
            <person name="Benny G.L."/>
            <person name="Smith M.E."/>
            <person name="James T.Y."/>
            <person name="Grigoriev I.V."/>
        </authorList>
    </citation>
    <scope>NUCLEOTIDE SEQUENCE [LARGE SCALE GENOMIC DNA]</scope>
</reference>
<sequence length="778" mass="84811">MGAEHSTPQKHKERELSSTIPDRDEPDNDDNDDYWTMPEPKVPLNVQTARTSSSPSAQTPLSPATLKSLSTLPLTSSWSASEYDALAADPFRPSLLSISVDSVKSRGCDSTSLAFGLRGKKVVTRAREGRDGHHGTQAAFLVTFHSHSFDSVKLDVYDGKKCKVAPKTHKNNASHRGRVHIRLSEFEDWHTGVYTKSYPLQLPHQTKPSGIVELTLTFTPLFDLDQAADSPPSSVIESPTSESPTPLDVTPSSTDSDSTSVVPSVSPSTAASSHAIDLARRHTILRAGVVSTLSRTYSTTGILNSPTAPPRSVTTPPDPTNRDPAQTPSLAHPRKRERQLRRNRRALLRRLQKRLAVTDPDAIALGLRFWDYSMATYGSGPLMFFGHGSALDLFKFKSDVKAACHHLGLERKDILVWEYSRKAICKPRFFIAHDKKLDAIVISIQGTIHTAQVLTDVNSEFFPFKDGYTHMGILRCAQWIMENYGMKLKEFVKERGVSSVLDFRTMLAEAATLKLNKSLTDEERFARLALKRAELKRAAEEGETPRLLLAGEVFCLFTSKPSEGEGDLPPHGVMEHDTREEYDCIVSRKGFVMDHMPWEYDAAFRRALEWVRDPDAVIAKASRGKKSKKGEGARAVEKAVPVVVQMEDEGEGVERAAPEGEVEAVGPVVAVAAEGAAVAETVDVDVGVEVTHTVAADVVDDVQTTLAMAALAADPVEEAPLASEPVDNVPLAADPVSTPFSPPETADVSSLLSESTVPAESVLEVNPIPDAATGTHQD</sequence>
<feature type="region of interest" description="Disordered" evidence="4">
    <location>
        <begin position="228"/>
        <end position="273"/>
    </location>
</feature>
<dbReference type="EMBL" id="KZ997362">
    <property type="protein sequence ID" value="RKO87518.1"/>
    <property type="molecule type" value="Genomic_DNA"/>
</dbReference>
<keyword evidence="6" id="KW-1185">Reference proteome</keyword>
<feature type="region of interest" description="Disordered" evidence="4">
    <location>
        <begin position="299"/>
        <end position="340"/>
    </location>
</feature>
<feature type="compositionally biased region" description="Low complexity" evidence="4">
    <location>
        <begin position="243"/>
        <end position="273"/>
    </location>
</feature>
<feature type="compositionally biased region" description="Polar residues" evidence="4">
    <location>
        <begin position="45"/>
        <end position="58"/>
    </location>
</feature>
<feature type="compositionally biased region" description="Acidic residues" evidence="4">
    <location>
        <begin position="24"/>
        <end position="33"/>
    </location>
</feature>